<name>A0ACA9SFV6_9GLOM</name>
<keyword evidence="2" id="KW-1185">Reference proteome</keyword>
<dbReference type="Proteomes" id="UP000789920">
    <property type="component" value="Unassembled WGS sequence"/>
</dbReference>
<gene>
    <name evidence="1" type="ORF">RPERSI_LOCUS30720</name>
</gene>
<proteinExistence type="predicted"/>
<sequence length="146" mass="16231">LKVSNNEREETIANTPMDYTTLFKKCWSSRPDLRPSLNDILPELERLSKKNPVEFIANVIDSDGEVTQLISKASSSSRNPILSKNANTLIDSGNLILSNDNGRQSMSLKNISALSQHADSSEELLERNINDGQKNYIGLNKPKSTK</sequence>
<feature type="non-terminal residue" evidence="1">
    <location>
        <position position="1"/>
    </location>
</feature>
<comment type="caution">
    <text evidence="1">The sequence shown here is derived from an EMBL/GenBank/DDBJ whole genome shotgun (WGS) entry which is preliminary data.</text>
</comment>
<accession>A0ACA9SFV6</accession>
<protein>
    <submittedName>
        <fullName evidence="1">31695_t:CDS:1</fullName>
    </submittedName>
</protein>
<evidence type="ECO:0000313" key="1">
    <source>
        <dbReference type="EMBL" id="CAG8838569.1"/>
    </source>
</evidence>
<evidence type="ECO:0000313" key="2">
    <source>
        <dbReference type="Proteomes" id="UP000789920"/>
    </source>
</evidence>
<reference evidence="1" key="1">
    <citation type="submission" date="2021-06" db="EMBL/GenBank/DDBJ databases">
        <authorList>
            <person name="Kallberg Y."/>
            <person name="Tangrot J."/>
            <person name="Rosling A."/>
        </authorList>
    </citation>
    <scope>NUCLEOTIDE SEQUENCE</scope>
    <source>
        <strain evidence="1">MA461A</strain>
    </source>
</reference>
<organism evidence="1 2">
    <name type="scientific">Racocetra persica</name>
    <dbReference type="NCBI Taxonomy" id="160502"/>
    <lineage>
        <taxon>Eukaryota</taxon>
        <taxon>Fungi</taxon>
        <taxon>Fungi incertae sedis</taxon>
        <taxon>Mucoromycota</taxon>
        <taxon>Glomeromycotina</taxon>
        <taxon>Glomeromycetes</taxon>
        <taxon>Diversisporales</taxon>
        <taxon>Gigasporaceae</taxon>
        <taxon>Racocetra</taxon>
    </lineage>
</organism>
<dbReference type="EMBL" id="CAJVQC010120957">
    <property type="protein sequence ID" value="CAG8838569.1"/>
    <property type="molecule type" value="Genomic_DNA"/>
</dbReference>
<feature type="non-terminal residue" evidence="1">
    <location>
        <position position="146"/>
    </location>
</feature>